<keyword evidence="5" id="KW-1185">Reference proteome</keyword>
<dbReference type="SUPFAM" id="SSF56672">
    <property type="entry name" value="DNA/RNA polymerases"/>
    <property type="match status" value="1"/>
</dbReference>
<name>A0A6J8BP53_MYTCO</name>
<reference evidence="4 5" key="1">
    <citation type="submission" date="2020-06" db="EMBL/GenBank/DDBJ databases">
        <authorList>
            <person name="Li R."/>
            <person name="Bekaert M."/>
        </authorList>
    </citation>
    <scope>NUCLEOTIDE SEQUENCE [LARGE SCALE GENOMIC DNA]</scope>
    <source>
        <strain evidence="5">wild</strain>
    </source>
</reference>
<dbReference type="PROSITE" id="PS50158">
    <property type="entry name" value="ZF_CCHC"/>
    <property type="match status" value="1"/>
</dbReference>
<dbReference type="InterPro" id="IPR043128">
    <property type="entry name" value="Rev_trsase/Diguanyl_cyclase"/>
</dbReference>
<feature type="region of interest" description="Disordered" evidence="2">
    <location>
        <begin position="16"/>
        <end position="37"/>
    </location>
</feature>
<dbReference type="InterPro" id="IPR043502">
    <property type="entry name" value="DNA/RNA_pol_sf"/>
</dbReference>
<keyword evidence="1" id="KW-0862">Zinc</keyword>
<sequence>MISEINNNVGKILKILKSRGNDNRRPRSPSPNRSPARTVICYTCNQEGHYSNQCENKSNTSSRMRRNRSPSPINSRTNVHLNEQESKKVSIRTSKTETKWQIIVADITDFVLLGLDVLQHLQDVIDLTNYTVKINNQTLHASAVKSNNTEMKVCKTRKDYFPLPRIESCIDTLRGTEFMSCLDMSSGYYHLEIHEDD</sequence>
<evidence type="ECO:0000313" key="5">
    <source>
        <dbReference type="Proteomes" id="UP000507470"/>
    </source>
</evidence>
<dbReference type="GO" id="GO:0003676">
    <property type="term" value="F:nucleic acid binding"/>
    <property type="evidence" value="ECO:0007669"/>
    <property type="project" value="InterPro"/>
</dbReference>
<dbReference type="AlphaFoldDB" id="A0A6J8BP53"/>
<dbReference type="Gene3D" id="3.30.70.270">
    <property type="match status" value="1"/>
</dbReference>
<dbReference type="InterPro" id="IPR001878">
    <property type="entry name" value="Znf_CCHC"/>
</dbReference>
<feature type="compositionally biased region" description="Low complexity" evidence="2">
    <location>
        <begin position="69"/>
        <end position="78"/>
    </location>
</feature>
<dbReference type="EMBL" id="CACVKT020003764">
    <property type="protein sequence ID" value="CAC5385758.1"/>
    <property type="molecule type" value="Genomic_DNA"/>
</dbReference>
<organism evidence="4 5">
    <name type="scientific">Mytilus coruscus</name>
    <name type="common">Sea mussel</name>
    <dbReference type="NCBI Taxonomy" id="42192"/>
    <lineage>
        <taxon>Eukaryota</taxon>
        <taxon>Metazoa</taxon>
        <taxon>Spiralia</taxon>
        <taxon>Lophotrochozoa</taxon>
        <taxon>Mollusca</taxon>
        <taxon>Bivalvia</taxon>
        <taxon>Autobranchia</taxon>
        <taxon>Pteriomorphia</taxon>
        <taxon>Mytilida</taxon>
        <taxon>Mytiloidea</taxon>
        <taxon>Mytilidae</taxon>
        <taxon>Mytilinae</taxon>
        <taxon>Mytilus</taxon>
    </lineage>
</organism>
<feature type="region of interest" description="Disordered" evidence="2">
    <location>
        <begin position="53"/>
        <end position="86"/>
    </location>
</feature>
<dbReference type="Proteomes" id="UP000507470">
    <property type="component" value="Unassembled WGS sequence"/>
</dbReference>
<dbReference type="SMART" id="SM00343">
    <property type="entry name" value="ZnF_C2HC"/>
    <property type="match status" value="1"/>
</dbReference>
<dbReference type="InterPro" id="IPR036875">
    <property type="entry name" value="Znf_CCHC_sf"/>
</dbReference>
<proteinExistence type="predicted"/>
<evidence type="ECO:0000256" key="1">
    <source>
        <dbReference type="PROSITE-ProRule" id="PRU00047"/>
    </source>
</evidence>
<dbReference type="Gene3D" id="4.10.60.10">
    <property type="entry name" value="Zinc finger, CCHC-type"/>
    <property type="match status" value="1"/>
</dbReference>
<evidence type="ECO:0000313" key="4">
    <source>
        <dbReference type="EMBL" id="CAC5385758.1"/>
    </source>
</evidence>
<evidence type="ECO:0000256" key="2">
    <source>
        <dbReference type="SAM" id="MobiDB-lite"/>
    </source>
</evidence>
<keyword evidence="1" id="KW-0863">Zinc-finger</keyword>
<feature type="domain" description="CCHC-type" evidence="3">
    <location>
        <begin position="41"/>
        <end position="56"/>
    </location>
</feature>
<dbReference type="SUPFAM" id="SSF57756">
    <property type="entry name" value="Retrovirus zinc finger-like domains"/>
    <property type="match status" value="1"/>
</dbReference>
<evidence type="ECO:0000259" key="3">
    <source>
        <dbReference type="PROSITE" id="PS50158"/>
    </source>
</evidence>
<accession>A0A6J8BP53</accession>
<protein>
    <recommendedName>
        <fullName evidence="3">CCHC-type domain-containing protein</fullName>
    </recommendedName>
</protein>
<dbReference type="GO" id="GO:0008270">
    <property type="term" value="F:zinc ion binding"/>
    <property type="evidence" value="ECO:0007669"/>
    <property type="project" value="UniProtKB-KW"/>
</dbReference>
<gene>
    <name evidence="4" type="ORF">MCOR_21266</name>
</gene>
<dbReference type="Pfam" id="PF00098">
    <property type="entry name" value="zf-CCHC"/>
    <property type="match status" value="1"/>
</dbReference>
<keyword evidence="1" id="KW-0479">Metal-binding</keyword>